<keyword evidence="1" id="KW-1133">Transmembrane helix</keyword>
<keyword evidence="3" id="KW-1185">Reference proteome</keyword>
<dbReference type="AlphaFoldDB" id="A0A562RLC1"/>
<feature type="transmembrane region" description="Helical" evidence="1">
    <location>
        <begin position="6"/>
        <end position="27"/>
    </location>
</feature>
<name>A0A562RLC1_9BURK</name>
<feature type="transmembrane region" description="Helical" evidence="1">
    <location>
        <begin position="75"/>
        <end position="96"/>
    </location>
</feature>
<feature type="transmembrane region" description="Helical" evidence="1">
    <location>
        <begin position="103"/>
        <end position="122"/>
    </location>
</feature>
<evidence type="ECO:0000313" key="3">
    <source>
        <dbReference type="Proteomes" id="UP000318431"/>
    </source>
</evidence>
<feature type="transmembrane region" description="Helical" evidence="1">
    <location>
        <begin position="48"/>
        <end position="69"/>
    </location>
</feature>
<evidence type="ECO:0000313" key="2">
    <source>
        <dbReference type="EMBL" id="TWI69246.1"/>
    </source>
</evidence>
<keyword evidence="1" id="KW-0812">Transmembrane</keyword>
<keyword evidence="1" id="KW-0472">Membrane</keyword>
<dbReference type="EMBL" id="VLLB01000001">
    <property type="protein sequence ID" value="TWI69246.1"/>
    <property type="molecule type" value="Genomic_DNA"/>
</dbReference>
<gene>
    <name evidence="2" type="ORF">IP91_00313</name>
</gene>
<organism evidence="2 3">
    <name type="scientific">Pseudoduganella lurida</name>
    <dbReference type="NCBI Taxonomy" id="1036180"/>
    <lineage>
        <taxon>Bacteria</taxon>
        <taxon>Pseudomonadati</taxon>
        <taxon>Pseudomonadota</taxon>
        <taxon>Betaproteobacteria</taxon>
        <taxon>Burkholderiales</taxon>
        <taxon>Oxalobacteraceae</taxon>
        <taxon>Telluria group</taxon>
        <taxon>Pseudoduganella</taxon>
    </lineage>
</organism>
<comment type="caution">
    <text evidence="2">The sequence shown here is derived from an EMBL/GenBank/DDBJ whole genome shotgun (WGS) entry which is preliminary data.</text>
</comment>
<dbReference type="Proteomes" id="UP000318431">
    <property type="component" value="Unassembled WGS sequence"/>
</dbReference>
<accession>A0A562RLC1</accession>
<dbReference type="OrthoDB" id="2670003at2"/>
<sequence>MYKTLAYLPFGWLTLIGVLHFIIDVVAQHLRGKRTAGLPTTLYYGMHTAYAMSEVLVGMVGLLIAWRAATLLDDWRLVVFFGLAAVAWLGFGFYFDEYREPKINVGIFLALLVTMVVFRTQAT</sequence>
<dbReference type="RefSeq" id="WP_145647013.1">
    <property type="nucleotide sequence ID" value="NZ_VLLB01000001.1"/>
</dbReference>
<reference evidence="2 3" key="1">
    <citation type="journal article" date="2015" name="Stand. Genomic Sci.">
        <title>Genomic Encyclopedia of Bacterial and Archaeal Type Strains, Phase III: the genomes of soil and plant-associated and newly described type strains.</title>
        <authorList>
            <person name="Whitman W.B."/>
            <person name="Woyke T."/>
            <person name="Klenk H.P."/>
            <person name="Zhou Y."/>
            <person name="Lilburn T.G."/>
            <person name="Beck B.J."/>
            <person name="De Vos P."/>
            <person name="Vandamme P."/>
            <person name="Eisen J.A."/>
            <person name="Garrity G."/>
            <person name="Hugenholtz P."/>
            <person name="Kyrpides N.C."/>
        </authorList>
    </citation>
    <scope>NUCLEOTIDE SEQUENCE [LARGE SCALE GENOMIC DNA]</scope>
    <source>
        <strain evidence="2 3">CGMCC 1.10822</strain>
    </source>
</reference>
<proteinExistence type="predicted"/>
<protein>
    <submittedName>
        <fullName evidence="2">Uncharacterized protein</fullName>
    </submittedName>
</protein>
<evidence type="ECO:0000256" key="1">
    <source>
        <dbReference type="SAM" id="Phobius"/>
    </source>
</evidence>